<feature type="region of interest" description="Disordered" evidence="1">
    <location>
        <begin position="778"/>
        <end position="799"/>
    </location>
</feature>
<gene>
    <name evidence="2" type="ORF">HETSPECPRED_005221</name>
</gene>
<name>A0A8H3FED1_9LECA</name>
<evidence type="ECO:0000313" key="2">
    <source>
        <dbReference type="EMBL" id="CAF9923029.1"/>
    </source>
</evidence>
<feature type="compositionally biased region" description="Low complexity" evidence="1">
    <location>
        <begin position="944"/>
        <end position="956"/>
    </location>
</feature>
<organism evidence="2 3">
    <name type="scientific">Heterodermia speciosa</name>
    <dbReference type="NCBI Taxonomy" id="116794"/>
    <lineage>
        <taxon>Eukaryota</taxon>
        <taxon>Fungi</taxon>
        <taxon>Dikarya</taxon>
        <taxon>Ascomycota</taxon>
        <taxon>Pezizomycotina</taxon>
        <taxon>Lecanoromycetes</taxon>
        <taxon>OSLEUM clade</taxon>
        <taxon>Lecanoromycetidae</taxon>
        <taxon>Caliciales</taxon>
        <taxon>Physciaceae</taxon>
        <taxon>Heterodermia</taxon>
    </lineage>
</organism>
<feature type="compositionally biased region" description="Polar residues" evidence="1">
    <location>
        <begin position="50"/>
        <end position="61"/>
    </location>
</feature>
<feature type="compositionally biased region" description="Basic and acidic residues" evidence="1">
    <location>
        <begin position="629"/>
        <end position="644"/>
    </location>
</feature>
<dbReference type="Proteomes" id="UP000664521">
    <property type="component" value="Unassembled WGS sequence"/>
</dbReference>
<protein>
    <submittedName>
        <fullName evidence="2">Uncharacterized protein</fullName>
    </submittedName>
</protein>
<feature type="compositionally biased region" description="Low complexity" evidence="1">
    <location>
        <begin position="1139"/>
        <end position="1150"/>
    </location>
</feature>
<feature type="compositionally biased region" description="Polar residues" evidence="1">
    <location>
        <begin position="810"/>
        <end position="824"/>
    </location>
</feature>
<feature type="compositionally biased region" description="Polar residues" evidence="1">
    <location>
        <begin position="599"/>
        <end position="612"/>
    </location>
</feature>
<keyword evidence="3" id="KW-1185">Reference proteome</keyword>
<comment type="caution">
    <text evidence="2">The sequence shown here is derived from an EMBL/GenBank/DDBJ whole genome shotgun (WGS) entry which is preliminary data.</text>
</comment>
<feature type="region of interest" description="Disordered" evidence="1">
    <location>
        <begin position="805"/>
        <end position="824"/>
    </location>
</feature>
<feature type="region of interest" description="Disordered" evidence="1">
    <location>
        <begin position="1"/>
        <end position="140"/>
    </location>
</feature>
<feature type="compositionally biased region" description="Basic and acidic residues" evidence="1">
    <location>
        <begin position="1081"/>
        <end position="1101"/>
    </location>
</feature>
<feature type="region of interest" description="Disordered" evidence="1">
    <location>
        <begin position="580"/>
        <end position="644"/>
    </location>
</feature>
<reference evidence="2" key="1">
    <citation type="submission" date="2021-03" db="EMBL/GenBank/DDBJ databases">
        <authorList>
            <person name="Tagirdzhanova G."/>
        </authorList>
    </citation>
    <scope>NUCLEOTIDE SEQUENCE</scope>
</reference>
<feature type="compositionally biased region" description="Polar residues" evidence="1">
    <location>
        <begin position="131"/>
        <end position="140"/>
    </location>
</feature>
<feature type="region of interest" description="Disordered" evidence="1">
    <location>
        <begin position="686"/>
        <end position="762"/>
    </location>
</feature>
<sequence length="1196" mass="132438">MSASKSTSKVETTRNVLGNISNRGGRTPNSQQRDRSQTPSAPTASGHGKCSSTRIGPQPSASIRRRQLSRQYGDLSRLRPVSPPLPTPSQGQDGSLLSPGNYIEDIPSQFHAESCASQQASNVRMSDHSKQYQSYAATQPLPSTPVSKCTNKYDYETRPLPLTPAQATEDTSDSGDSAYQWNEDYTTPVYHHEQAPTLQTRPTHKAKPYKHQSQPIHVQSLGHDEWYHPADVFVPIHQTFPPLGGQELSPIFGLGFIHAAPPVEHLSIVTTWKGLNWFDAEQLLRIHQAFRITVNSLLANQLTDLLRRLELPSKGFGLTTSTPSDGILRRRCSLSWSLLVSTMKRSLGMINRDDETKSWDVDLLYLYLSTIDCFQFDEGNESRGGSIDFILRYYETGIAPSLQPVLEATWLPDYLSFPGVSLCPREGEQLVIVPGYRNHANCGLRRYQDDITYSLGTELPWLEWDRTTLGWKGIIPRYSEIRDAKDDRYGKVYRTHRVDGDTIVNVLRIDVIAIRRETLNSDVQVERTIRARLTIKVKPFWAMDRTVGSISQGQLIEPLKDNNLQGPMSEDNLGHVVGSPCHSNSSKHAGSVFPGRITPSMSHWSSRSQQFEQEVMSKVRDGESSSTKEYLETDSKKSRSREAESVTDILAQCGLATEPKPAMVYDTDIQAYPVAMSRVMEQFSPHSFANPNTLARRGRRSNFSYIKRQGHRSSGHRSSGHRSSGHRSSGHRSSGHRNSGHRSSGHRNSGHRSSSASAPTDENAGVLANIQASMSATKKACEPSVSGNPASPVLERTPLEELRRLPQRQITPQSNAGTISTLSDDSVRQGEINVQPASAELFAIAQTLHHQTTDRKRVTSASFEQSPAKRIREVSDHTMRSSDDSGYGSDDASLGSYQSTRNTSRPGESDDLFLTPTSPVTLSNRYAVLARRTSSDVMDNDEASGSSRASRVSSSRDLYNDPGIQQEQYWLLKALRETEGISSPQERKDIYEALKRSMQDSEKLSHEKLGIHLSQDFTDSEIMDIDSSSDNGADTQDEIDNIVSDNHEGTESRQSSPPHEFSSPNETYRRCLAISAPHALASKDETESEYSYRSESSDFVEHPSFTSGSSASVPKENNGFKSPGGASKVAENQSPPLMGFFGAGPAARGRNVVRGPRAQPRARETQRRNVGPKCYGCEVRGTGRLENGEVKSGALW</sequence>
<dbReference type="OrthoDB" id="5330058at2759"/>
<feature type="region of interest" description="Disordered" evidence="1">
    <location>
        <begin position="850"/>
        <end position="917"/>
    </location>
</feature>
<feature type="compositionally biased region" description="Polar residues" evidence="1">
    <location>
        <begin position="897"/>
        <end position="906"/>
    </location>
</feature>
<feature type="compositionally biased region" description="Low complexity" evidence="1">
    <location>
        <begin position="884"/>
        <end position="896"/>
    </location>
</feature>
<feature type="region of interest" description="Disordered" evidence="1">
    <location>
        <begin position="934"/>
        <end position="960"/>
    </location>
</feature>
<feature type="compositionally biased region" description="Polar residues" evidence="1">
    <location>
        <begin position="115"/>
        <end position="124"/>
    </location>
</feature>
<dbReference type="EMBL" id="CAJPDS010000032">
    <property type="protein sequence ID" value="CAF9923029.1"/>
    <property type="molecule type" value="Genomic_DNA"/>
</dbReference>
<accession>A0A8H3FED1</accession>
<proteinExistence type="predicted"/>
<feature type="compositionally biased region" description="Polar residues" evidence="1">
    <location>
        <begin position="1"/>
        <end position="43"/>
    </location>
</feature>
<evidence type="ECO:0000256" key="1">
    <source>
        <dbReference type="SAM" id="MobiDB-lite"/>
    </source>
</evidence>
<feature type="compositionally biased region" description="Basic residues" evidence="1">
    <location>
        <begin position="708"/>
        <end position="750"/>
    </location>
</feature>
<feature type="region of interest" description="Disordered" evidence="1">
    <location>
        <begin position="1079"/>
        <end position="1182"/>
    </location>
</feature>
<dbReference type="AlphaFoldDB" id="A0A8H3FED1"/>
<evidence type="ECO:0000313" key="3">
    <source>
        <dbReference type="Proteomes" id="UP000664521"/>
    </source>
</evidence>
<feature type="compositionally biased region" description="Basic and acidic residues" evidence="1">
    <location>
        <begin position="870"/>
        <end position="883"/>
    </location>
</feature>